<dbReference type="VEuPathDB" id="VectorBase:MDOMA2_019650"/>
<dbReference type="PROSITE" id="PS00036">
    <property type="entry name" value="BZIP_BASIC"/>
    <property type="match status" value="1"/>
</dbReference>
<evidence type="ECO:0000313" key="3">
    <source>
        <dbReference type="EnsemblMetazoa" id="MDOA014802-PA"/>
    </source>
</evidence>
<dbReference type="RefSeq" id="XP_005191809.2">
    <property type="nucleotide sequence ID" value="XM_005191752.4"/>
</dbReference>
<dbReference type="InterPro" id="IPR004827">
    <property type="entry name" value="bZIP"/>
</dbReference>
<evidence type="ECO:0000256" key="1">
    <source>
        <dbReference type="SAM" id="MobiDB-lite"/>
    </source>
</evidence>
<feature type="region of interest" description="Disordered" evidence="1">
    <location>
        <begin position="901"/>
        <end position="955"/>
    </location>
</feature>
<feature type="domain" description="BZIP" evidence="2">
    <location>
        <begin position="936"/>
        <end position="949"/>
    </location>
</feature>
<reference evidence="3" key="1">
    <citation type="submission" date="2020-05" db="UniProtKB">
        <authorList>
            <consortium name="EnsemblMetazoa"/>
        </authorList>
    </citation>
    <scope>IDENTIFICATION</scope>
    <source>
        <strain evidence="3">Aabys</strain>
    </source>
</reference>
<feature type="compositionally biased region" description="Basic and acidic residues" evidence="1">
    <location>
        <begin position="926"/>
        <end position="955"/>
    </location>
</feature>
<sequence length="998" mass="111732">MDSLVRRKIESVEYQFNKTGWLNITGRVFWQASKQTVHFRPKYDVNTSKEQYTLHMPSLVPRSKWHSASKSNLAYHGHKPTTTPPPTQTNQINHVTTTRSYSPSTIILKRESNPLSKCKTVQTITITTSSESPESIILMIQEPPYHPQRQQTGISEKSIPTTLLSQDQSPLMTTKTNLVKRPCMISNTPEKTATTATTTVLKIPKQSSKPRIFLLTRPANLPLVRKIIPQTVEAHQKELNPESPHLLETTKVKQKRDITKIIKIKQANQRHPLKLESIRKIPVNQVATHQYQVQQFMRRSYESKSPDSLQTQSKSLNPTLLPRQSVKSNITTTTATIQTTNNTVPAATSYSNKSNLKQVVIGKKPSSTLASMAGIELTGADMLSPTAADMSGAMPPTATVEEINVPVFIDEYLQEAAISTLSATSGTSVTTQNININNNNNNHHNNNGNNCNNSKEAVSIDEINQQTGFGVETFDENFEFDIELLTETTSKDQDKEKLLEQAYQQPTQQQQQQQQTPLNLLLTTSGGVNHINNFEKNQEGVDVEEQQKQQLQSILDEILFGNSPSCSNNNNITITNNNNNSNTIPMAVNNLADICNNHNNMYDENGIFDLAPNSQNLNNDDLDLDILNPSFENAVDIHDIKNEDFPYIMDCNGAENSESICNFDDPMFCGSLVMSSQSSQLTRTHSSVAELSQEIMNAEPHISPNLIHYSNEYLLLDTPATSTAMSAAAEANDGSNSQQIVCMDSFVDDSTSFYNDDLAIMTEENPLKRSQSPQTLKHMQKKRAKLRLDTKRRAVEEGVLDTPGVVRLIDEQLSLPLKPAPEETTEDIFNSLIACSPHESSDSILTFKSEAIDMDYNSNDITPPYTPYSVNSSNSNQTNFSGIINQQPYSPAPSVATTCATTKRGRGRPAKIHSDVPDPSQLAHLPESEQKKVLERAKNNEASRKSRLKNKEREEAIEREERDLIQHNIYLNTEWQKLLRLEKKLRRACKRASRSAPY</sequence>
<dbReference type="GO" id="GO:0003700">
    <property type="term" value="F:DNA-binding transcription factor activity"/>
    <property type="evidence" value="ECO:0007669"/>
    <property type="project" value="InterPro"/>
</dbReference>
<gene>
    <name evidence="3" type="primary">101888738</name>
</gene>
<dbReference type="KEGG" id="mde:101888738"/>
<dbReference type="OrthoDB" id="6624782at2759"/>
<evidence type="ECO:0000259" key="2">
    <source>
        <dbReference type="PROSITE" id="PS00036"/>
    </source>
</evidence>
<organism evidence="3">
    <name type="scientific">Musca domestica</name>
    <name type="common">House fly</name>
    <dbReference type="NCBI Taxonomy" id="7370"/>
    <lineage>
        <taxon>Eukaryota</taxon>
        <taxon>Metazoa</taxon>
        <taxon>Ecdysozoa</taxon>
        <taxon>Arthropoda</taxon>
        <taxon>Hexapoda</taxon>
        <taxon>Insecta</taxon>
        <taxon>Pterygota</taxon>
        <taxon>Neoptera</taxon>
        <taxon>Endopterygota</taxon>
        <taxon>Diptera</taxon>
        <taxon>Brachycera</taxon>
        <taxon>Muscomorpha</taxon>
        <taxon>Muscoidea</taxon>
        <taxon>Muscidae</taxon>
        <taxon>Musca</taxon>
    </lineage>
</organism>
<proteinExistence type="predicted"/>
<name>A0A1I8NG68_MUSDO</name>
<dbReference type="VEuPathDB" id="VectorBase:MDOA014802"/>
<accession>A0A1I8NG68</accession>
<dbReference type="AlphaFoldDB" id="A0A1I8NG68"/>
<feature type="region of interest" description="Disordered" evidence="1">
    <location>
        <begin position="300"/>
        <end position="319"/>
    </location>
</feature>
<feature type="compositionally biased region" description="Polar residues" evidence="1">
    <location>
        <begin position="306"/>
        <end position="318"/>
    </location>
</feature>
<dbReference type="STRING" id="7370.A0A1I8NG68"/>
<dbReference type="eggNOG" id="ENOG502SBKU">
    <property type="taxonomic scope" value="Eukaryota"/>
</dbReference>
<dbReference type="EnsemblMetazoa" id="MDOA014802-RA">
    <property type="protein sequence ID" value="MDOA014802-PA"/>
    <property type="gene ID" value="MDOA014802"/>
</dbReference>
<protein>
    <recommendedName>
        <fullName evidence="2">BZIP domain-containing protein</fullName>
    </recommendedName>
</protein>